<accession>A0A8J3WMP2</accession>
<name>A0A8J3WMP2_9ACTN</name>
<proteinExistence type="predicted"/>
<gene>
    <name evidence="2" type="ORF">Psi01_36910</name>
</gene>
<organism evidence="2 3">
    <name type="scientific">Planobispora siamensis</name>
    <dbReference type="NCBI Taxonomy" id="936338"/>
    <lineage>
        <taxon>Bacteria</taxon>
        <taxon>Bacillati</taxon>
        <taxon>Actinomycetota</taxon>
        <taxon>Actinomycetes</taxon>
        <taxon>Streptosporangiales</taxon>
        <taxon>Streptosporangiaceae</taxon>
        <taxon>Planobispora</taxon>
    </lineage>
</organism>
<dbReference type="RefSeq" id="WP_377238366.1">
    <property type="nucleotide sequence ID" value="NZ_JBHLZR010000002.1"/>
</dbReference>
<feature type="region of interest" description="Disordered" evidence="1">
    <location>
        <begin position="478"/>
        <end position="510"/>
    </location>
</feature>
<dbReference type="AlphaFoldDB" id="A0A8J3WMP2"/>
<evidence type="ECO:0000256" key="1">
    <source>
        <dbReference type="SAM" id="MobiDB-lite"/>
    </source>
</evidence>
<reference evidence="2 3" key="1">
    <citation type="submission" date="2021-01" db="EMBL/GenBank/DDBJ databases">
        <title>Whole genome shotgun sequence of Planobispora siamensis NBRC 107568.</title>
        <authorList>
            <person name="Komaki H."/>
            <person name="Tamura T."/>
        </authorList>
    </citation>
    <scope>NUCLEOTIDE SEQUENCE [LARGE SCALE GENOMIC DNA]</scope>
    <source>
        <strain evidence="2 3">NBRC 107568</strain>
    </source>
</reference>
<feature type="region of interest" description="Disordered" evidence="1">
    <location>
        <begin position="241"/>
        <end position="422"/>
    </location>
</feature>
<feature type="compositionally biased region" description="Low complexity" evidence="1">
    <location>
        <begin position="301"/>
        <end position="315"/>
    </location>
</feature>
<feature type="compositionally biased region" description="Gly residues" evidence="1">
    <location>
        <begin position="335"/>
        <end position="346"/>
    </location>
</feature>
<evidence type="ECO:0000313" key="2">
    <source>
        <dbReference type="EMBL" id="GIH93061.1"/>
    </source>
</evidence>
<dbReference type="Proteomes" id="UP000619788">
    <property type="component" value="Unassembled WGS sequence"/>
</dbReference>
<evidence type="ECO:0000313" key="3">
    <source>
        <dbReference type="Proteomes" id="UP000619788"/>
    </source>
</evidence>
<sequence>MNPPVPSRGTAPGPGQWAAWVSEHGAHLLDYAGYHLGEDRAPAAVASVIAACGVRTVPGSVSARAWLLAVLRRDCSTAPGHRDGYAPGTGPGLPGAVLIERAWRLADPLGTEALRLMFRHELSPEDLSHILALSVEEVDKLATRTQDVIEMLVSALDGLAHDRAPCPELRPLAESAFPGGRADPLPASDDAATGLLAHITRCPACTRPINIRYTVPQMIANPPIHSLSPETVRRLTASLLSAGTRSPTDPGPLGDPRLAAETPPSGDSRPPAEAGPSEDPEPHEDSPPPGDPGARGDRRTSAAAGAPGPRRGTAPYSTNGLDPAGPRSVDTPGPGKAGPYGMGGASQGSVAPYEIDSPAPDRTAPHTTDTPDAGKAAPHGMGGSGAGRVAPYAMGGPGPGRAAPPEPPVRSFPVSVSRRDEETLPSIPRALVGKIAVREDDTLPAIPAVRAARTEPDIPADGADLSVPADPPVPATPARANLDIPGLIPTPDTRPLSWETPGRERRRDGVSGSRLADALALAGVRARATAMRVVIVAVAGVAGTLTGMNVLGPALGNGPGAGVLPSSLPRAATSSVTPTALTGRSVVAAPGVAAGEGGLATRLRMPAEVVLDEYGRGSMIISSVSGDEVRWRLSAPGLAVSPADGTLKRGDTAVITVRALRVRHWCGAAAPVTAPMTLHGPDDSISTVVRWRTC</sequence>
<protein>
    <submittedName>
        <fullName evidence="2">Uncharacterized protein</fullName>
    </submittedName>
</protein>
<comment type="caution">
    <text evidence="2">The sequence shown here is derived from an EMBL/GenBank/DDBJ whole genome shotgun (WGS) entry which is preliminary data.</text>
</comment>
<keyword evidence="3" id="KW-1185">Reference proteome</keyword>
<dbReference type="EMBL" id="BOOJ01000030">
    <property type="protein sequence ID" value="GIH93061.1"/>
    <property type="molecule type" value="Genomic_DNA"/>
</dbReference>